<dbReference type="EMBL" id="BAAAFZ010000034">
    <property type="protein sequence ID" value="GAA0586149.1"/>
    <property type="molecule type" value="Genomic_DNA"/>
</dbReference>
<dbReference type="InterPro" id="IPR000209">
    <property type="entry name" value="Peptidase_S8/S53_dom"/>
</dbReference>
<evidence type="ECO:0000256" key="6">
    <source>
        <dbReference type="RuleBase" id="RU003355"/>
    </source>
</evidence>
<dbReference type="InterPro" id="IPR023828">
    <property type="entry name" value="Peptidase_S8_Ser-AS"/>
</dbReference>
<evidence type="ECO:0000313" key="9">
    <source>
        <dbReference type="Proteomes" id="UP001501588"/>
    </source>
</evidence>
<evidence type="ECO:0000256" key="2">
    <source>
        <dbReference type="ARBA" id="ARBA00022670"/>
    </source>
</evidence>
<proteinExistence type="inferred from homology"/>
<gene>
    <name evidence="8" type="ORF">GCM10009416_25610</name>
</gene>
<dbReference type="RefSeq" id="WP_343895698.1">
    <property type="nucleotide sequence ID" value="NZ_BAAAFZ010000034.1"/>
</dbReference>
<keyword evidence="2 5" id="KW-0645">Protease</keyword>
<dbReference type="SUPFAM" id="SSF52743">
    <property type="entry name" value="Subtilisin-like"/>
    <property type="match status" value="1"/>
</dbReference>
<comment type="similarity">
    <text evidence="1 5 6">Belongs to the peptidase S8 family.</text>
</comment>
<evidence type="ECO:0000259" key="7">
    <source>
        <dbReference type="Pfam" id="PF00082"/>
    </source>
</evidence>
<dbReference type="InterPro" id="IPR036852">
    <property type="entry name" value="Peptidase_S8/S53_dom_sf"/>
</dbReference>
<dbReference type="PROSITE" id="PS00136">
    <property type="entry name" value="SUBTILASE_ASP"/>
    <property type="match status" value="1"/>
</dbReference>
<dbReference type="InterPro" id="IPR050131">
    <property type="entry name" value="Peptidase_S8_subtilisin-like"/>
</dbReference>
<dbReference type="Pfam" id="PF00082">
    <property type="entry name" value="Peptidase_S8"/>
    <property type="match status" value="1"/>
</dbReference>
<feature type="active site" description="Charge relay system" evidence="5">
    <location>
        <position position="205"/>
    </location>
</feature>
<dbReference type="PANTHER" id="PTHR43806">
    <property type="entry name" value="PEPTIDASE S8"/>
    <property type="match status" value="1"/>
</dbReference>
<sequence length="427" mass="43181">MREGASGAQTLNKVAGLKVASSADFSAAAVTPESLDAAGGIVFEGLGVAVVDAQPDQVGALSAAGESGVMAIEPERIVHAIGETLLPGVAPSRLLPPSPPAGLSRGGVQLEYIRGYRDALVNLYEGLTGGEDAEAAAEAAPSFREDEVTWGLQAIGVPASRFTGKGVRVAVLDTGFDAGHPDFVGRAVSMRSFIQGEEAQDGHGHGTHCIGTALGSDRPNTLPRYGVACRAEIFAGKVLSNAGSGADAGILAGIQWAIANGCAVVSMSLGAPVGPGQTHSRVFETAARRALRAGTVIIAAAGNESERPGSIAPVGHPANCPSIMAVAALDSRFHVASFSCGGLNPQGGQVDIAGPGVAVRSSWPRPLLHRAINGTSMATPHVSGVAALYAEADPEARGRALMSILVQSARRLELPARDVGAGLVQAP</sequence>
<dbReference type="CDD" id="cd07480">
    <property type="entry name" value="Peptidases_S8_12"/>
    <property type="match status" value="1"/>
</dbReference>
<feature type="active site" description="Charge relay system" evidence="5">
    <location>
        <position position="173"/>
    </location>
</feature>
<dbReference type="Gene3D" id="3.40.50.200">
    <property type="entry name" value="Peptidase S8/S53 domain"/>
    <property type="match status" value="1"/>
</dbReference>
<dbReference type="Proteomes" id="UP001501588">
    <property type="component" value="Unassembled WGS sequence"/>
</dbReference>
<comment type="caution">
    <text evidence="8">The sequence shown here is derived from an EMBL/GenBank/DDBJ whole genome shotgun (WGS) entry which is preliminary data.</text>
</comment>
<dbReference type="InterPro" id="IPR023827">
    <property type="entry name" value="Peptidase_S8_Asp-AS"/>
</dbReference>
<dbReference type="PROSITE" id="PS00138">
    <property type="entry name" value="SUBTILASE_SER"/>
    <property type="match status" value="1"/>
</dbReference>
<evidence type="ECO:0000256" key="4">
    <source>
        <dbReference type="ARBA" id="ARBA00022825"/>
    </source>
</evidence>
<organism evidence="8 9">
    <name type="scientific">Craurococcus roseus</name>
    <dbReference type="NCBI Taxonomy" id="77585"/>
    <lineage>
        <taxon>Bacteria</taxon>
        <taxon>Pseudomonadati</taxon>
        <taxon>Pseudomonadota</taxon>
        <taxon>Alphaproteobacteria</taxon>
        <taxon>Acetobacterales</taxon>
        <taxon>Acetobacteraceae</taxon>
        <taxon>Craurococcus</taxon>
    </lineage>
</organism>
<reference evidence="8 9" key="1">
    <citation type="journal article" date="2019" name="Int. J. Syst. Evol. Microbiol.">
        <title>The Global Catalogue of Microorganisms (GCM) 10K type strain sequencing project: providing services to taxonomists for standard genome sequencing and annotation.</title>
        <authorList>
            <consortium name="The Broad Institute Genomics Platform"/>
            <consortium name="The Broad Institute Genome Sequencing Center for Infectious Disease"/>
            <person name="Wu L."/>
            <person name="Ma J."/>
        </authorList>
    </citation>
    <scope>NUCLEOTIDE SEQUENCE [LARGE SCALE GENOMIC DNA]</scope>
    <source>
        <strain evidence="8 9">JCM 9933</strain>
    </source>
</reference>
<keyword evidence="4 5" id="KW-0720">Serine protease</keyword>
<feature type="active site" description="Charge relay system" evidence="5">
    <location>
        <position position="376"/>
    </location>
</feature>
<evidence type="ECO:0000256" key="1">
    <source>
        <dbReference type="ARBA" id="ARBA00011073"/>
    </source>
</evidence>
<dbReference type="PANTHER" id="PTHR43806:SF11">
    <property type="entry name" value="CEREVISIN-RELATED"/>
    <property type="match status" value="1"/>
</dbReference>
<dbReference type="PROSITE" id="PS51892">
    <property type="entry name" value="SUBTILASE"/>
    <property type="match status" value="1"/>
</dbReference>
<evidence type="ECO:0000313" key="8">
    <source>
        <dbReference type="EMBL" id="GAA0586149.1"/>
    </source>
</evidence>
<dbReference type="InterPro" id="IPR015500">
    <property type="entry name" value="Peptidase_S8_subtilisin-rel"/>
</dbReference>
<protein>
    <recommendedName>
        <fullName evidence="7">Peptidase S8/S53 domain-containing protein</fullName>
    </recommendedName>
</protein>
<keyword evidence="9" id="KW-1185">Reference proteome</keyword>
<name>A0ABN1F9Z6_9PROT</name>
<evidence type="ECO:0000256" key="3">
    <source>
        <dbReference type="ARBA" id="ARBA00022801"/>
    </source>
</evidence>
<feature type="domain" description="Peptidase S8/S53" evidence="7">
    <location>
        <begin position="164"/>
        <end position="421"/>
    </location>
</feature>
<keyword evidence="3 5" id="KW-0378">Hydrolase</keyword>
<evidence type="ECO:0000256" key="5">
    <source>
        <dbReference type="PROSITE-ProRule" id="PRU01240"/>
    </source>
</evidence>
<dbReference type="PRINTS" id="PR00723">
    <property type="entry name" value="SUBTILISIN"/>
</dbReference>
<accession>A0ABN1F9Z6</accession>